<protein>
    <recommendedName>
        <fullName evidence="2">HMA domain-containing protein</fullName>
    </recommendedName>
</protein>
<feature type="transmembrane region" description="Helical" evidence="1">
    <location>
        <begin position="127"/>
        <end position="150"/>
    </location>
</feature>
<evidence type="ECO:0000256" key="1">
    <source>
        <dbReference type="SAM" id="Phobius"/>
    </source>
</evidence>
<dbReference type="Pfam" id="PF00403">
    <property type="entry name" value="HMA"/>
    <property type="match status" value="1"/>
</dbReference>
<name>A0A1G2MZA0_9BACT</name>
<organism evidence="3 4">
    <name type="scientific">Candidatus Taylorbacteria bacterium RIFCSPHIGHO2_12_FULL_45_16</name>
    <dbReference type="NCBI Taxonomy" id="1802315"/>
    <lineage>
        <taxon>Bacteria</taxon>
        <taxon>Candidatus Tayloriibacteriota</taxon>
    </lineage>
</organism>
<dbReference type="CDD" id="cd00371">
    <property type="entry name" value="HMA"/>
    <property type="match status" value="1"/>
</dbReference>
<feature type="transmembrane region" description="Helical" evidence="1">
    <location>
        <begin position="196"/>
        <end position="220"/>
    </location>
</feature>
<comment type="caution">
    <text evidence="3">The sequence shown here is derived from an EMBL/GenBank/DDBJ whole genome shotgun (WGS) entry which is preliminary data.</text>
</comment>
<evidence type="ECO:0000313" key="4">
    <source>
        <dbReference type="Proteomes" id="UP000178089"/>
    </source>
</evidence>
<dbReference type="PANTHER" id="PTHR42208">
    <property type="entry name" value="HEAVY METAL TRANSPORTER-RELATED"/>
    <property type="match status" value="1"/>
</dbReference>
<sequence length="344" mass="36888">MNPQTLKTYTFHVHGMHCNACVLMIESELGDLPNITHVKSSLKNHSAEVTGDFGDKTLEQIAEELTIPLKSHGYTVSVEKQQHNATWGDFKIAVPIALGFAVLFVVLQKMGIVNLVSAGNVTYGTAFVIGIIASLSTCMAVVGGLVLSMSATFAKEGDKVRPQLMFHGGRIVSFFILGGVIGTIGAAFTLNTSATFILSLIIGIVMLILGINLLDTFHWAKKLQPSMPKFIAKHAHGVSKFNHTLTPILVGVATFFLPCGFTQSMQLYTLTTGSFLQGGLTMLAFALGTLPVLALISFSSFSIQKSSKAGIFFKTAGLIVIMFALFNLVNSLVVIGVIPPLFNF</sequence>
<dbReference type="Gene3D" id="3.30.70.100">
    <property type="match status" value="1"/>
</dbReference>
<dbReference type="InterPro" id="IPR039447">
    <property type="entry name" value="UreH-like_TM_dom"/>
</dbReference>
<accession>A0A1G2MZA0</accession>
<dbReference type="InterPro" id="IPR036163">
    <property type="entry name" value="HMA_dom_sf"/>
</dbReference>
<dbReference type="Proteomes" id="UP000178089">
    <property type="component" value="Unassembled WGS sequence"/>
</dbReference>
<dbReference type="PROSITE" id="PS50846">
    <property type="entry name" value="HMA_2"/>
    <property type="match status" value="1"/>
</dbReference>
<keyword evidence="1" id="KW-0812">Transmembrane</keyword>
<dbReference type="SUPFAM" id="SSF55008">
    <property type="entry name" value="HMA, heavy metal-associated domain"/>
    <property type="match status" value="1"/>
</dbReference>
<feature type="transmembrane region" description="Helical" evidence="1">
    <location>
        <begin position="241"/>
        <end position="263"/>
    </location>
</feature>
<dbReference type="GO" id="GO:0046872">
    <property type="term" value="F:metal ion binding"/>
    <property type="evidence" value="ECO:0007669"/>
    <property type="project" value="InterPro"/>
</dbReference>
<dbReference type="STRING" id="1802315.A3F51_00995"/>
<feature type="transmembrane region" description="Helical" evidence="1">
    <location>
        <begin position="171"/>
        <end position="190"/>
    </location>
</feature>
<feature type="transmembrane region" description="Helical" evidence="1">
    <location>
        <begin position="311"/>
        <end position="338"/>
    </location>
</feature>
<feature type="transmembrane region" description="Helical" evidence="1">
    <location>
        <begin position="275"/>
        <end position="299"/>
    </location>
</feature>
<evidence type="ECO:0000259" key="2">
    <source>
        <dbReference type="PROSITE" id="PS50846"/>
    </source>
</evidence>
<keyword evidence="1" id="KW-1133">Transmembrane helix</keyword>
<dbReference type="EMBL" id="MHRT01000005">
    <property type="protein sequence ID" value="OHA29174.1"/>
    <property type="molecule type" value="Genomic_DNA"/>
</dbReference>
<feature type="domain" description="HMA" evidence="2">
    <location>
        <begin position="7"/>
        <end position="70"/>
    </location>
</feature>
<reference evidence="3 4" key="1">
    <citation type="journal article" date="2016" name="Nat. Commun.">
        <title>Thousands of microbial genomes shed light on interconnected biogeochemical processes in an aquifer system.</title>
        <authorList>
            <person name="Anantharaman K."/>
            <person name="Brown C.T."/>
            <person name="Hug L.A."/>
            <person name="Sharon I."/>
            <person name="Castelle C.J."/>
            <person name="Probst A.J."/>
            <person name="Thomas B.C."/>
            <person name="Singh A."/>
            <person name="Wilkins M.J."/>
            <person name="Karaoz U."/>
            <person name="Brodie E.L."/>
            <person name="Williams K.H."/>
            <person name="Hubbard S.S."/>
            <person name="Banfield J.F."/>
        </authorList>
    </citation>
    <scope>NUCLEOTIDE SEQUENCE [LARGE SCALE GENOMIC DNA]</scope>
</reference>
<dbReference type="InterPro" id="IPR006121">
    <property type="entry name" value="HMA_dom"/>
</dbReference>
<dbReference type="Pfam" id="PF13386">
    <property type="entry name" value="DsbD_2"/>
    <property type="match status" value="1"/>
</dbReference>
<dbReference type="PANTHER" id="PTHR42208:SF1">
    <property type="entry name" value="HEAVY METAL TRANSPORTER"/>
    <property type="match status" value="1"/>
</dbReference>
<feature type="transmembrane region" description="Helical" evidence="1">
    <location>
        <begin position="90"/>
        <end position="107"/>
    </location>
</feature>
<dbReference type="AlphaFoldDB" id="A0A1G2MZA0"/>
<gene>
    <name evidence="3" type="ORF">A3F51_00995</name>
</gene>
<proteinExistence type="predicted"/>
<keyword evidence="1" id="KW-0472">Membrane</keyword>
<evidence type="ECO:0000313" key="3">
    <source>
        <dbReference type="EMBL" id="OHA29174.1"/>
    </source>
</evidence>